<dbReference type="InterPro" id="IPR051706">
    <property type="entry name" value="Glycosyltransferase_domain"/>
</dbReference>
<protein>
    <submittedName>
        <fullName evidence="1">Uncharacterized protein</fullName>
    </submittedName>
</protein>
<dbReference type="Proteomes" id="UP001238467">
    <property type="component" value="Unassembled WGS sequence"/>
</dbReference>
<evidence type="ECO:0000313" key="2">
    <source>
        <dbReference type="Proteomes" id="UP001238467"/>
    </source>
</evidence>
<sequence>MAMQIECLQPLDQHLNKADVILGRMGVDPDFSHSLPNAIMMSAPRQEFWLFVIQLLLDRASQDARPEFKTGPEIIKKAFDVYTDARSNAEFRRRMAPLLRMLKIDASQLRPTDIMVAHPRLFYPVDWTDAIHQIYIRRRIVRDGRCFTGEEKQALFPGSSLVTYWTHNWEAEQWDE</sequence>
<comment type="caution">
    <text evidence="1">The sequence shown here is derived from an EMBL/GenBank/DDBJ whole genome shotgun (WGS) entry which is preliminary data.</text>
</comment>
<dbReference type="RefSeq" id="WP_307063870.1">
    <property type="nucleotide sequence ID" value="NZ_JAUSUH010000013.1"/>
</dbReference>
<dbReference type="PANTHER" id="PTHR32385">
    <property type="entry name" value="MANNOSYL PHOSPHORYLINOSITOL CERAMIDE SYNTHASE"/>
    <property type="match status" value="1"/>
</dbReference>
<gene>
    <name evidence="1" type="ORF">J2S76_004286</name>
</gene>
<dbReference type="EMBL" id="JAUSUH010000013">
    <property type="protein sequence ID" value="MDQ0349832.1"/>
    <property type="molecule type" value="Genomic_DNA"/>
</dbReference>
<keyword evidence="2" id="KW-1185">Reference proteome</keyword>
<reference evidence="1 2" key="1">
    <citation type="submission" date="2023-07" db="EMBL/GenBank/DDBJ databases">
        <title>Genomic Encyclopedia of Type Strains, Phase IV (KMG-IV): sequencing the most valuable type-strain genomes for metagenomic binning, comparative biology and taxonomic classification.</title>
        <authorList>
            <person name="Goeker M."/>
        </authorList>
    </citation>
    <scope>NUCLEOTIDE SEQUENCE [LARGE SCALE GENOMIC DNA]</scope>
    <source>
        <strain evidence="1 2">DSM 1277</strain>
    </source>
</reference>
<name>A0ABU0DN00_9HYPH</name>
<dbReference type="PANTHER" id="PTHR32385:SF23">
    <property type="entry name" value="NUCLEOTIDE-DIPHOSPHO-SUGAR TRANSFERASE"/>
    <property type="match status" value="1"/>
</dbReference>
<organism evidence="1 2">
    <name type="scientific">Ancylobacter vacuolatus</name>
    <dbReference type="NCBI Taxonomy" id="223389"/>
    <lineage>
        <taxon>Bacteria</taxon>
        <taxon>Pseudomonadati</taxon>
        <taxon>Pseudomonadota</taxon>
        <taxon>Alphaproteobacteria</taxon>
        <taxon>Hyphomicrobiales</taxon>
        <taxon>Xanthobacteraceae</taxon>
        <taxon>Ancylobacter</taxon>
    </lineage>
</organism>
<evidence type="ECO:0000313" key="1">
    <source>
        <dbReference type="EMBL" id="MDQ0349832.1"/>
    </source>
</evidence>
<dbReference type="Gene3D" id="3.90.550.20">
    <property type="match status" value="1"/>
</dbReference>
<accession>A0ABU0DN00</accession>
<proteinExistence type="predicted"/>